<dbReference type="SUPFAM" id="SSF55816">
    <property type="entry name" value="5'-nucleotidase (syn. UDP-sugar hydrolase), C-terminal domain"/>
    <property type="match status" value="1"/>
</dbReference>
<keyword evidence="6" id="KW-1185">Reference proteome</keyword>
<dbReference type="RefSeq" id="WP_186906612.1">
    <property type="nucleotide sequence ID" value="NZ_JACOPP010000003.1"/>
</dbReference>
<dbReference type="InterPro" id="IPR029052">
    <property type="entry name" value="Metallo-depent_PP-like"/>
</dbReference>
<dbReference type="SUPFAM" id="SSF56300">
    <property type="entry name" value="Metallo-dependent phosphatases"/>
    <property type="match status" value="1"/>
</dbReference>
<organism evidence="5 6">
    <name type="scientific">Lawsonibacter hominis</name>
    <dbReference type="NCBI Taxonomy" id="2763053"/>
    <lineage>
        <taxon>Bacteria</taxon>
        <taxon>Bacillati</taxon>
        <taxon>Bacillota</taxon>
        <taxon>Clostridia</taxon>
        <taxon>Eubacteriales</taxon>
        <taxon>Oscillospiraceae</taxon>
        <taxon>Lawsonibacter</taxon>
    </lineage>
</organism>
<dbReference type="InterPro" id="IPR036907">
    <property type="entry name" value="5'-Nucleotdase_C_sf"/>
</dbReference>
<accession>A0A8J6M4K9</accession>
<gene>
    <name evidence="5" type="ORF">H8S57_03055</name>
</gene>
<evidence type="ECO:0000256" key="2">
    <source>
        <dbReference type="RuleBase" id="RU362119"/>
    </source>
</evidence>
<dbReference type="Gene3D" id="3.90.780.10">
    <property type="entry name" value="5'-Nucleotidase, C-terminal domain"/>
    <property type="match status" value="1"/>
</dbReference>
<dbReference type="GO" id="GO:0009166">
    <property type="term" value="P:nucleotide catabolic process"/>
    <property type="evidence" value="ECO:0007669"/>
    <property type="project" value="InterPro"/>
</dbReference>
<dbReference type="InterPro" id="IPR004843">
    <property type="entry name" value="Calcineurin-like_PHP"/>
</dbReference>
<protein>
    <submittedName>
        <fullName evidence="5">Bifunctional metallophosphatase/5'-nucleotidase</fullName>
    </submittedName>
</protein>
<dbReference type="PRINTS" id="PR01607">
    <property type="entry name" value="APYRASEFAMLY"/>
</dbReference>
<dbReference type="Pfam" id="PF00149">
    <property type="entry name" value="Metallophos"/>
    <property type="match status" value="1"/>
</dbReference>
<comment type="similarity">
    <text evidence="2">Belongs to the 5'-nucleotidase family.</text>
</comment>
<keyword evidence="1" id="KW-0732">Signal</keyword>
<evidence type="ECO:0000259" key="4">
    <source>
        <dbReference type="Pfam" id="PF02872"/>
    </source>
</evidence>
<keyword evidence="2" id="KW-0547">Nucleotide-binding</keyword>
<dbReference type="AlphaFoldDB" id="A0A8J6M4K9"/>
<evidence type="ECO:0000256" key="1">
    <source>
        <dbReference type="ARBA" id="ARBA00022729"/>
    </source>
</evidence>
<dbReference type="InterPro" id="IPR006179">
    <property type="entry name" value="5_nucleotidase/apyrase"/>
</dbReference>
<dbReference type="Pfam" id="PF02872">
    <property type="entry name" value="5_nucleotid_C"/>
    <property type="match status" value="1"/>
</dbReference>
<dbReference type="EMBL" id="JACOPP010000003">
    <property type="protein sequence ID" value="MBC5732707.1"/>
    <property type="molecule type" value="Genomic_DNA"/>
</dbReference>
<dbReference type="GO" id="GO:0016787">
    <property type="term" value="F:hydrolase activity"/>
    <property type="evidence" value="ECO:0007669"/>
    <property type="project" value="UniProtKB-KW"/>
</dbReference>
<dbReference type="PANTHER" id="PTHR11575:SF6">
    <property type="entry name" value="2',3'-CYCLIC-NUCLEOTIDE 2'-PHOSPHODIESTERASE_3'-NUCLEOTIDASE"/>
    <property type="match status" value="1"/>
</dbReference>
<keyword evidence="2" id="KW-0378">Hydrolase</keyword>
<dbReference type="GO" id="GO:0000166">
    <property type="term" value="F:nucleotide binding"/>
    <property type="evidence" value="ECO:0007669"/>
    <property type="project" value="UniProtKB-KW"/>
</dbReference>
<sequence>MGEKHLQIYFTSDLHSYIYPTDYRTPGERDIGLFKCANRFCKDGNTLVIDGGDLLQGSPLGAFCHDSIGDAEKFSSIMNSCGYDYVTLGNHDFNFGMDYLATYLNALDARCVCQNALNSDGAVRFPWHIHVLENGLRIGIVGIVTDHVNVWERPEHLVGLKISEPFSAAKAALNEMHGQVDLTVCVYHGGFERDLTSGRVLSESTENIGYRICQELDFDILLTGHQHMSVAGQMVFGTFVVQPSDSGREFLSVRAVVANGHKAITSQTIPASGECEPALLDRFTDMEKGAQTWLDVVVGHLDRPLLPAPPLVMAAEGNDIANFFNEVQLASSGAQISATSLANEVAGLPQIVHRRDVLTAYPYTNTLTVLEISGEVLRKAIERSAEYFALDDDGQLCVSDQFLKPKVEHYNFDYYAGVDYTIDVKRPIGQRVSSLMYHGRPVTAQDSFTICVNSYRASGAGGYPMYLHCPVVREINAEMSDLILDFFKSKPLLTVENPSNCCVLIEKV</sequence>
<dbReference type="Proteomes" id="UP000661435">
    <property type="component" value="Unassembled WGS sequence"/>
</dbReference>
<comment type="caution">
    <text evidence="5">The sequence shown here is derived from an EMBL/GenBank/DDBJ whole genome shotgun (WGS) entry which is preliminary data.</text>
</comment>
<feature type="domain" description="5'-Nucleotidase C-terminal" evidence="4">
    <location>
        <begin position="315"/>
        <end position="466"/>
    </location>
</feature>
<evidence type="ECO:0000259" key="3">
    <source>
        <dbReference type="Pfam" id="PF00149"/>
    </source>
</evidence>
<dbReference type="Gene3D" id="3.60.21.10">
    <property type="match status" value="1"/>
</dbReference>
<dbReference type="GO" id="GO:0030288">
    <property type="term" value="C:outer membrane-bounded periplasmic space"/>
    <property type="evidence" value="ECO:0007669"/>
    <property type="project" value="TreeGrafter"/>
</dbReference>
<evidence type="ECO:0000313" key="6">
    <source>
        <dbReference type="Proteomes" id="UP000661435"/>
    </source>
</evidence>
<name>A0A8J6M4K9_9FIRM</name>
<feature type="domain" description="Calcineurin-like phosphoesterase" evidence="3">
    <location>
        <begin position="7"/>
        <end position="228"/>
    </location>
</feature>
<dbReference type="InterPro" id="IPR008334">
    <property type="entry name" value="5'-Nucleotdase_C"/>
</dbReference>
<evidence type="ECO:0000313" key="5">
    <source>
        <dbReference type="EMBL" id="MBC5732707.1"/>
    </source>
</evidence>
<proteinExistence type="inferred from homology"/>
<reference evidence="5" key="1">
    <citation type="submission" date="2020-08" db="EMBL/GenBank/DDBJ databases">
        <title>Genome public.</title>
        <authorList>
            <person name="Liu C."/>
            <person name="Sun Q."/>
        </authorList>
    </citation>
    <scope>NUCLEOTIDE SEQUENCE</scope>
    <source>
        <strain evidence="5">NSJ-51</strain>
    </source>
</reference>
<dbReference type="PANTHER" id="PTHR11575">
    <property type="entry name" value="5'-NUCLEOTIDASE-RELATED"/>
    <property type="match status" value="1"/>
</dbReference>